<evidence type="ECO:0000256" key="1">
    <source>
        <dbReference type="ARBA" id="ARBA00005251"/>
    </source>
</evidence>
<evidence type="ECO:0000313" key="9">
    <source>
        <dbReference type="Proteomes" id="UP000220251"/>
    </source>
</evidence>
<dbReference type="PANTHER" id="PTHR21569:SF1">
    <property type="entry name" value="SMALL RIBOSOMAL SUBUNIT PROTEIN US9M"/>
    <property type="match status" value="1"/>
</dbReference>
<organism evidence="8 9">
    <name type="scientific">Estrella lausannensis</name>
    <dbReference type="NCBI Taxonomy" id="483423"/>
    <lineage>
        <taxon>Bacteria</taxon>
        <taxon>Pseudomonadati</taxon>
        <taxon>Chlamydiota</taxon>
        <taxon>Chlamydiia</taxon>
        <taxon>Parachlamydiales</taxon>
        <taxon>Candidatus Criblamydiaceae</taxon>
        <taxon>Estrella</taxon>
    </lineage>
</organism>
<dbReference type="InterPro" id="IPR023035">
    <property type="entry name" value="Ribosomal_uS9_bac/plastid"/>
</dbReference>
<accession>A0A0H5DP07</accession>
<comment type="similarity">
    <text evidence="1 5 6">Belongs to the universal ribosomal protein uS9 family.</text>
</comment>
<feature type="region of interest" description="Disordered" evidence="7">
    <location>
        <begin position="108"/>
        <end position="129"/>
    </location>
</feature>
<keyword evidence="9" id="KW-1185">Reference proteome</keyword>
<dbReference type="SUPFAM" id="SSF54211">
    <property type="entry name" value="Ribosomal protein S5 domain 2-like"/>
    <property type="match status" value="1"/>
</dbReference>
<dbReference type="Proteomes" id="UP000220251">
    <property type="component" value="Unassembled WGS sequence"/>
</dbReference>
<dbReference type="AlphaFoldDB" id="A0A0H5DP07"/>
<dbReference type="Pfam" id="PF00380">
    <property type="entry name" value="Ribosomal_S9"/>
    <property type="match status" value="1"/>
</dbReference>
<dbReference type="GO" id="GO:0003735">
    <property type="term" value="F:structural constituent of ribosome"/>
    <property type="evidence" value="ECO:0007669"/>
    <property type="project" value="InterPro"/>
</dbReference>
<protein>
    <recommendedName>
        <fullName evidence="4 5">Small ribosomal subunit protein uS9</fullName>
    </recommendedName>
</protein>
<dbReference type="InterPro" id="IPR020574">
    <property type="entry name" value="Ribosomal_uS9_CS"/>
</dbReference>
<evidence type="ECO:0000313" key="8">
    <source>
        <dbReference type="EMBL" id="CRX38196.1"/>
    </source>
</evidence>
<dbReference type="EMBL" id="CWGJ01000011">
    <property type="protein sequence ID" value="CRX38196.1"/>
    <property type="molecule type" value="Genomic_DNA"/>
</dbReference>
<reference evidence="9" key="1">
    <citation type="submission" date="2015-06" db="EMBL/GenBank/DDBJ databases">
        <authorList>
            <person name="Bertelli C."/>
        </authorList>
    </citation>
    <scope>NUCLEOTIDE SEQUENCE [LARGE SCALE GENOMIC DNA]</scope>
    <source>
        <strain evidence="9">CRIB-30</strain>
    </source>
</reference>
<evidence type="ECO:0000256" key="2">
    <source>
        <dbReference type="ARBA" id="ARBA00022980"/>
    </source>
</evidence>
<dbReference type="PANTHER" id="PTHR21569">
    <property type="entry name" value="RIBOSOMAL PROTEIN S9"/>
    <property type="match status" value="1"/>
</dbReference>
<evidence type="ECO:0000256" key="7">
    <source>
        <dbReference type="SAM" id="MobiDB-lite"/>
    </source>
</evidence>
<dbReference type="RefSeq" id="WP_098038046.1">
    <property type="nucleotide sequence ID" value="NZ_CWGJ01000011.1"/>
</dbReference>
<evidence type="ECO:0000256" key="6">
    <source>
        <dbReference type="RuleBase" id="RU003815"/>
    </source>
</evidence>
<dbReference type="InterPro" id="IPR020568">
    <property type="entry name" value="Ribosomal_Su5_D2-typ_SF"/>
</dbReference>
<keyword evidence="2 5" id="KW-0689">Ribosomal protein</keyword>
<dbReference type="Gene3D" id="3.30.230.10">
    <property type="match status" value="1"/>
</dbReference>
<dbReference type="InterPro" id="IPR014721">
    <property type="entry name" value="Ribsml_uS5_D2-typ_fold_subgr"/>
</dbReference>
<name>A0A0H5DP07_9BACT</name>
<feature type="compositionally biased region" description="Basic residues" evidence="7">
    <location>
        <begin position="110"/>
        <end position="129"/>
    </location>
</feature>
<gene>
    <name evidence="5 8" type="primary">rpsI</name>
    <name evidence="8" type="ORF">ELAC_0847</name>
</gene>
<dbReference type="PROSITE" id="PS00360">
    <property type="entry name" value="RIBOSOMAL_S9"/>
    <property type="match status" value="1"/>
</dbReference>
<evidence type="ECO:0000256" key="3">
    <source>
        <dbReference type="ARBA" id="ARBA00023274"/>
    </source>
</evidence>
<dbReference type="GO" id="GO:0003723">
    <property type="term" value="F:RNA binding"/>
    <property type="evidence" value="ECO:0007669"/>
    <property type="project" value="TreeGrafter"/>
</dbReference>
<sequence>MADEYIDTGRRKTAVASVRMRKGTGKVDVNGREFKDYFPLELQRATAMAPLTQNNLEKEFDLVIRVKGGGIEGQATAIRLGIARVLVQLNQDLRHGLKEVGYLTRDSRMKERKKYGQKGARKRFQFSKR</sequence>
<dbReference type="HAMAP" id="MF_00532_B">
    <property type="entry name" value="Ribosomal_uS9_B"/>
    <property type="match status" value="1"/>
</dbReference>
<dbReference type="NCBIfam" id="NF001099">
    <property type="entry name" value="PRK00132.1"/>
    <property type="match status" value="1"/>
</dbReference>
<dbReference type="GO" id="GO:0006412">
    <property type="term" value="P:translation"/>
    <property type="evidence" value="ECO:0007669"/>
    <property type="project" value="UniProtKB-UniRule"/>
</dbReference>
<dbReference type="GO" id="GO:0022627">
    <property type="term" value="C:cytosolic small ribosomal subunit"/>
    <property type="evidence" value="ECO:0007669"/>
    <property type="project" value="TreeGrafter"/>
</dbReference>
<proteinExistence type="inferred from homology"/>
<keyword evidence="3 5" id="KW-0687">Ribonucleoprotein</keyword>
<evidence type="ECO:0000256" key="4">
    <source>
        <dbReference type="ARBA" id="ARBA00035259"/>
    </source>
</evidence>
<dbReference type="OrthoDB" id="9803965at2"/>
<dbReference type="InterPro" id="IPR000754">
    <property type="entry name" value="Ribosomal_uS9"/>
</dbReference>
<evidence type="ECO:0000256" key="5">
    <source>
        <dbReference type="HAMAP-Rule" id="MF_00532"/>
    </source>
</evidence>
<dbReference type="FunFam" id="3.30.230.10:FF:000001">
    <property type="entry name" value="30S ribosomal protein S9"/>
    <property type="match status" value="1"/>
</dbReference>